<organism evidence="1 2">
    <name type="scientific">Candidatus Nitrospira neomarina</name>
    <dbReference type="NCBI Taxonomy" id="3020899"/>
    <lineage>
        <taxon>Bacteria</taxon>
        <taxon>Pseudomonadati</taxon>
        <taxon>Nitrospirota</taxon>
        <taxon>Nitrospiria</taxon>
        <taxon>Nitrospirales</taxon>
        <taxon>Nitrospiraceae</taxon>
        <taxon>Nitrospira</taxon>
    </lineage>
</organism>
<keyword evidence="2" id="KW-1185">Reference proteome</keyword>
<name>A0AA96K145_9BACT</name>
<dbReference type="KEGG" id="nneo:PQG83_11125"/>
<protein>
    <submittedName>
        <fullName evidence="1">Uncharacterized protein</fullName>
    </submittedName>
</protein>
<proteinExistence type="predicted"/>
<sequence length="231" mass="25779">MKTQKLSSATTQEISRMYNVLDYDRLGPVYCDEGGDAFWEDRRGPCKKLGIAIAKALRTRLPAMGRSLYVGAGVPEIPILLMERLELHRTVCPYNLRQAEVDILNQAGGENGIHFYCGSAETATGNVDHLWIVSVLNDPEEFPNLSVLFSYGRADPLAFDVSAFSHEREKGIRLFANCMAKLTMPGLLTTSVEEMPWVEHWCHSQGIPYLVEDRTYPTALVGDPVCFIHVG</sequence>
<dbReference type="Proteomes" id="UP001302494">
    <property type="component" value="Chromosome"/>
</dbReference>
<evidence type="ECO:0000313" key="2">
    <source>
        <dbReference type="Proteomes" id="UP001302494"/>
    </source>
</evidence>
<dbReference type="RefSeq" id="WP_312740893.1">
    <property type="nucleotide sequence ID" value="NZ_CP116968.1"/>
</dbReference>
<evidence type="ECO:0000313" key="1">
    <source>
        <dbReference type="EMBL" id="WNM60314.1"/>
    </source>
</evidence>
<dbReference type="AlphaFoldDB" id="A0AA96K145"/>
<dbReference type="EMBL" id="CP116968">
    <property type="protein sequence ID" value="WNM60314.1"/>
    <property type="molecule type" value="Genomic_DNA"/>
</dbReference>
<reference evidence="1 2" key="1">
    <citation type="submission" date="2023-01" db="EMBL/GenBank/DDBJ databases">
        <title>Cultivation and genomic characterization of new, ubiquitous marine nitrite-oxidizing bacteria from the Nitrospirales.</title>
        <authorList>
            <person name="Mueller A.J."/>
            <person name="Daebeler A."/>
            <person name="Herbold C.W."/>
            <person name="Kirkegaard R.H."/>
            <person name="Daims H."/>
        </authorList>
    </citation>
    <scope>NUCLEOTIDE SEQUENCE [LARGE SCALE GENOMIC DNA]</scope>
    <source>
        <strain evidence="1 2">DK</strain>
    </source>
</reference>
<accession>A0AA96K145</accession>
<gene>
    <name evidence="1" type="ORF">PQG83_11125</name>
</gene>